<dbReference type="PROSITE" id="PS50016">
    <property type="entry name" value="ZF_PHD_2"/>
    <property type="match status" value="1"/>
</dbReference>
<dbReference type="Proteomes" id="UP000708208">
    <property type="component" value="Unassembled WGS sequence"/>
</dbReference>
<dbReference type="GO" id="GO:0048188">
    <property type="term" value="C:Set1C/COMPASS complex"/>
    <property type="evidence" value="ECO:0007669"/>
    <property type="project" value="InterPro"/>
</dbReference>
<name>A0A8J2K535_9HEXA</name>
<accession>A0A8J2K535</accession>
<dbReference type="GO" id="GO:0045893">
    <property type="term" value="P:positive regulation of DNA-templated transcription"/>
    <property type="evidence" value="ECO:0007669"/>
    <property type="project" value="TreeGrafter"/>
</dbReference>
<keyword evidence="2" id="KW-0479">Metal-binding</keyword>
<evidence type="ECO:0000256" key="6">
    <source>
        <dbReference type="PROSITE-ProRule" id="PRU00146"/>
    </source>
</evidence>
<evidence type="ECO:0000259" key="7">
    <source>
        <dbReference type="PROSITE" id="PS50016"/>
    </source>
</evidence>
<sequence>IFGLQNIYRRIIGQQLFADVDPLLASTPKKQAEKYCICRKRFDEHDASMIECTQCKQWYHAICINVDFEAAKADDAWVCGRCDGRTSNLFPIDWNLSVSLERHTFDVSNILPVVGNSPQIREIRTPEISREGSAACHSVPCDRRNQAVLSFNRSSCICTTECCSMAECLKCKTWISVCSANKIIRCPSCQSCSSIRAPNVDVFDSINISPEIENIVAHPRLVEARNEVYNTLDPDETQMTLVSTTCPFEVQTMDQRNRQTSVRDKSDHDILTIQDPARWLHATYCDSKEFVKISTSEMTVEIPKQFQFSLPVELFNSYICSRINGSVLTNSHAIVFTVCCQGTIQHTPFSHHPLKFYDKFDMRC</sequence>
<comment type="subcellular location">
    <subcellularLocation>
        <location evidence="1">Nucleus</location>
    </subcellularLocation>
</comment>
<dbReference type="InterPro" id="IPR001965">
    <property type="entry name" value="Znf_PHD"/>
</dbReference>
<keyword evidence="3 6" id="KW-0863">Zinc-finger</keyword>
<feature type="non-terminal residue" evidence="8">
    <location>
        <position position="1"/>
    </location>
</feature>
<dbReference type="Pfam" id="PF00628">
    <property type="entry name" value="PHD"/>
    <property type="match status" value="1"/>
</dbReference>
<evidence type="ECO:0000256" key="2">
    <source>
        <dbReference type="ARBA" id="ARBA00022723"/>
    </source>
</evidence>
<dbReference type="InterPro" id="IPR019787">
    <property type="entry name" value="Znf_PHD-finger"/>
</dbReference>
<keyword evidence="9" id="KW-1185">Reference proteome</keyword>
<reference evidence="8" key="1">
    <citation type="submission" date="2021-06" db="EMBL/GenBank/DDBJ databases">
        <authorList>
            <person name="Hodson N. C."/>
            <person name="Mongue J. A."/>
            <person name="Jaron S. K."/>
        </authorList>
    </citation>
    <scope>NUCLEOTIDE SEQUENCE</scope>
</reference>
<proteinExistence type="predicted"/>
<comment type="caution">
    <text evidence="8">The sequence shown here is derived from an EMBL/GenBank/DDBJ whole genome shotgun (WGS) entry which is preliminary data.</text>
</comment>
<evidence type="ECO:0000256" key="3">
    <source>
        <dbReference type="ARBA" id="ARBA00022771"/>
    </source>
</evidence>
<dbReference type="SMART" id="SM00249">
    <property type="entry name" value="PHD"/>
    <property type="match status" value="1"/>
</dbReference>
<dbReference type="InterPro" id="IPR037869">
    <property type="entry name" value="Spp1/CFP1"/>
</dbReference>
<evidence type="ECO:0000256" key="4">
    <source>
        <dbReference type="ARBA" id="ARBA00022833"/>
    </source>
</evidence>
<evidence type="ECO:0000256" key="1">
    <source>
        <dbReference type="ARBA" id="ARBA00004123"/>
    </source>
</evidence>
<keyword evidence="5" id="KW-0539">Nucleus</keyword>
<dbReference type="PANTHER" id="PTHR46174">
    <property type="entry name" value="CXXC-TYPE ZINC FINGER PROTEIN 1"/>
    <property type="match status" value="1"/>
</dbReference>
<dbReference type="EMBL" id="CAJVCH010184571">
    <property type="protein sequence ID" value="CAG7729808.1"/>
    <property type="molecule type" value="Genomic_DNA"/>
</dbReference>
<dbReference type="InterPro" id="IPR019786">
    <property type="entry name" value="Zinc_finger_PHD-type_CS"/>
</dbReference>
<keyword evidence="4" id="KW-0862">Zinc</keyword>
<protein>
    <recommendedName>
        <fullName evidence="7">PHD-type domain-containing protein</fullName>
    </recommendedName>
</protein>
<dbReference type="OrthoDB" id="10002605at2759"/>
<organism evidence="8 9">
    <name type="scientific">Allacma fusca</name>
    <dbReference type="NCBI Taxonomy" id="39272"/>
    <lineage>
        <taxon>Eukaryota</taxon>
        <taxon>Metazoa</taxon>
        <taxon>Ecdysozoa</taxon>
        <taxon>Arthropoda</taxon>
        <taxon>Hexapoda</taxon>
        <taxon>Collembola</taxon>
        <taxon>Symphypleona</taxon>
        <taxon>Sminthuridae</taxon>
        <taxon>Allacma</taxon>
    </lineage>
</organism>
<gene>
    <name evidence="8" type="ORF">AFUS01_LOCUS18500</name>
</gene>
<evidence type="ECO:0000256" key="5">
    <source>
        <dbReference type="ARBA" id="ARBA00023242"/>
    </source>
</evidence>
<dbReference type="AlphaFoldDB" id="A0A8J2K535"/>
<dbReference type="GO" id="GO:0008270">
    <property type="term" value="F:zinc ion binding"/>
    <property type="evidence" value="ECO:0007669"/>
    <property type="project" value="UniProtKB-KW"/>
</dbReference>
<dbReference type="PANTHER" id="PTHR46174:SF1">
    <property type="entry name" value="CXXC-TYPE ZINC FINGER PROTEIN 1"/>
    <property type="match status" value="1"/>
</dbReference>
<feature type="domain" description="PHD-type" evidence="7">
    <location>
        <begin position="33"/>
        <end position="85"/>
    </location>
</feature>
<evidence type="ECO:0000313" key="9">
    <source>
        <dbReference type="Proteomes" id="UP000708208"/>
    </source>
</evidence>
<evidence type="ECO:0000313" key="8">
    <source>
        <dbReference type="EMBL" id="CAG7729808.1"/>
    </source>
</evidence>
<dbReference type="PROSITE" id="PS01359">
    <property type="entry name" value="ZF_PHD_1"/>
    <property type="match status" value="1"/>
</dbReference>